<feature type="compositionally biased region" description="Low complexity" evidence="1">
    <location>
        <begin position="83"/>
        <end position="98"/>
    </location>
</feature>
<organism evidence="3 4">
    <name type="scientific">Dechloromonas agitata</name>
    <dbReference type="NCBI Taxonomy" id="73030"/>
    <lineage>
        <taxon>Bacteria</taxon>
        <taxon>Pseudomonadati</taxon>
        <taxon>Pseudomonadota</taxon>
        <taxon>Betaproteobacteria</taxon>
        <taxon>Rhodocyclales</taxon>
        <taxon>Azonexaceae</taxon>
        <taxon>Dechloromonas</taxon>
    </lineage>
</organism>
<feature type="region of interest" description="Disordered" evidence="1">
    <location>
        <begin position="40"/>
        <end position="98"/>
    </location>
</feature>
<feature type="domain" description="CSD" evidence="2">
    <location>
        <begin position="6"/>
        <end position="41"/>
    </location>
</feature>
<evidence type="ECO:0000313" key="4">
    <source>
        <dbReference type="Proteomes" id="UP000718593"/>
    </source>
</evidence>
<dbReference type="InterPro" id="IPR012340">
    <property type="entry name" value="NA-bd_OB-fold"/>
</dbReference>
<accession>A0A930BSF9</accession>
<dbReference type="GO" id="GO:0003676">
    <property type="term" value="F:nucleic acid binding"/>
    <property type="evidence" value="ECO:0007669"/>
    <property type="project" value="InterPro"/>
</dbReference>
<protein>
    <submittedName>
        <fullName evidence="3">Cold shock domain-containing protein</fullName>
    </submittedName>
</protein>
<dbReference type="InterPro" id="IPR002059">
    <property type="entry name" value="CSP_DNA-bd"/>
</dbReference>
<dbReference type="Pfam" id="PF00313">
    <property type="entry name" value="CSD"/>
    <property type="match status" value="1"/>
</dbReference>
<proteinExistence type="predicted"/>
<dbReference type="AlphaFoldDB" id="A0A930BSF9"/>
<evidence type="ECO:0000313" key="3">
    <source>
        <dbReference type="EMBL" id="MBF1163902.1"/>
    </source>
</evidence>
<dbReference type="CDD" id="cd04458">
    <property type="entry name" value="CSP_CDS"/>
    <property type="match status" value="1"/>
</dbReference>
<dbReference type="Proteomes" id="UP000718593">
    <property type="component" value="Unassembled WGS sequence"/>
</dbReference>
<reference evidence="3" key="1">
    <citation type="submission" date="2020-04" db="EMBL/GenBank/DDBJ databases">
        <title>Deep metagenomics examines the oral microbiome during advanced dental caries in children, revealing novel taxa and co-occurrences with host molecules.</title>
        <authorList>
            <person name="Baker J.L."/>
            <person name="Morton J.T."/>
            <person name="Dinis M."/>
            <person name="Alvarez R."/>
            <person name="Tran N.C."/>
            <person name="Knight R."/>
            <person name="Edlund A."/>
        </authorList>
    </citation>
    <scope>NUCLEOTIDE SEQUENCE</scope>
    <source>
        <strain evidence="3">JCVI_32_bin.24</strain>
    </source>
</reference>
<dbReference type="Gene3D" id="2.40.50.140">
    <property type="entry name" value="Nucleic acid-binding proteins"/>
    <property type="match status" value="1"/>
</dbReference>
<evidence type="ECO:0000259" key="2">
    <source>
        <dbReference type="Pfam" id="PF00313"/>
    </source>
</evidence>
<sequence length="98" mass="10572">MGLTITGNLKNGNADRGFGFITPLNGGRDIFVHIAAYPKRGSPPKAKVFQPNCPNTERGATRTELRANRSGAQTRLPSEPRVGQKSSGQQKGQPKWLA</sequence>
<evidence type="ECO:0000256" key="1">
    <source>
        <dbReference type="SAM" id="MobiDB-lite"/>
    </source>
</evidence>
<comment type="caution">
    <text evidence="3">The sequence shown here is derived from an EMBL/GenBank/DDBJ whole genome shotgun (WGS) entry which is preliminary data.</text>
</comment>
<dbReference type="SUPFAM" id="SSF50249">
    <property type="entry name" value="Nucleic acid-binding proteins"/>
    <property type="match status" value="1"/>
</dbReference>
<dbReference type="EMBL" id="JABZMI010000023">
    <property type="protein sequence ID" value="MBF1163902.1"/>
    <property type="molecule type" value="Genomic_DNA"/>
</dbReference>
<name>A0A930BSF9_9RHOO</name>
<gene>
    <name evidence="3" type="ORF">HXL68_02570</name>
</gene>